<dbReference type="NCBIfam" id="NF047398">
    <property type="entry name" value="AAA_KGGVGR"/>
    <property type="match status" value="1"/>
</dbReference>
<name>A0A8J7WNZ9_9ACTN</name>
<feature type="domain" description="NB-ARC" evidence="2">
    <location>
        <begin position="495"/>
        <end position="652"/>
    </location>
</feature>
<dbReference type="PANTHER" id="PTHR46082:SF6">
    <property type="entry name" value="AAA+ ATPASE DOMAIN-CONTAINING PROTEIN-RELATED"/>
    <property type="match status" value="1"/>
</dbReference>
<dbReference type="Proteomes" id="UP000677913">
    <property type="component" value="Unassembled WGS sequence"/>
</dbReference>
<dbReference type="Gene3D" id="1.25.40.10">
    <property type="entry name" value="Tetratricopeptide repeat domain"/>
    <property type="match status" value="2"/>
</dbReference>
<dbReference type="EMBL" id="JAGSXH010000023">
    <property type="protein sequence ID" value="MBS2963242.1"/>
    <property type="molecule type" value="Genomic_DNA"/>
</dbReference>
<dbReference type="Pfam" id="PF25000">
    <property type="entry name" value="DUF7779"/>
    <property type="match status" value="1"/>
</dbReference>
<dbReference type="InterPro" id="IPR002182">
    <property type="entry name" value="NB-ARC"/>
</dbReference>
<comment type="caution">
    <text evidence="5">The sequence shown here is derived from an EMBL/GenBank/DDBJ whole genome shotgun (WGS) entry which is preliminary data.</text>
</comment>
<evidence type="ECO:0000313" key="5">
    <source>
        <dbReference type="EMBL" id="MBS2963242.1"/>
    </source>
</evidence>
<feature type="compositionally biased region" description="Basic and acidic residues" evidence="1">
    <location>
        <begin position="1306"/>
        <end position="1315"/>
    </location>
</feature>
<keyword evidence="6" id="KW-1185">Reference proteome</keyword>
<sequence>MTDETRGRIVTFYSFKGGTGRTMALANTAWILASAGLRVLMVDWDLESPGLHRFFEPFLDAETVSGNSGVIDLIKDYQWAVTRASDRPMDEQRLRELARVGPHVVPMDWAFPSGGSLDLLCAGRQDRNYSAAVASLDWDNFYDRLGGGQFFDALREDIRAEYDYALIDSRTGLSDAAAICTVHLPDVLVTCFTLSNQGIDGAASVVKEITTDYANHNIRILPVPSRIDEGEKEKADTGRRLARSRFASLPSGLSPQRSAEYWGSVEIPYRPFYAYEEILATFGDAPGVANSMLSAFERLTGYLTDGAVTAYNPVPEAERLRVLGAFTRKHVPESARLLLSFVPENRFWAEWIEAVLTNAGAQVERFDPNGGPQERATALTCDRILIVASAAYMRSETYRALNADLIDLNRVGGAERAVMLNVDNARIGEAFAAGRIFDLGGLGQSQAVDALLRSAGLTAGAGPAPPDRTSPRFPGNTPGVFNVPQRNANFTGRNAALDKLREQLVSGSSSVLLPVALHGLGGVGKTQLALEYAYRFRADYDLVWWVNAEQDETVVESLSQLARRLGIPVGDSSAAAAEDAVQELRRRGAEFRWLLVFDNADEPEQLIQFLPRGASGHTLVTSRNQGWAAIAKPLEVNVFDRAESVELLTRRVTGLSESDADRVAQALGDLPLAVEVAAAWLKVTGTPVDDYLDLLDAQASVALSVTRPADYALPVEATWNISLDRLQQRSPAAVRMLQLCAFMAPSISLTLIRSREMVDALRAHDPSLREQLVVGQVIQEIGRLALAKVDRRSNTIQIHRLVQAVIREQMPPQVREDTQHTVHRILAATWPDEPDTDNPENWSRYAVIWPHLEPSRALECVEEPVRQLLVERVRYLYRIGSLESALATAKPLEATWQAAVDTHALPASDPELETALRRQLLSLRYEIANIQRSRGEYVEAREIDQAALAELTAVLGPDSPRTLMTARSLAADLRGLSRYGDALAMDRETYNSFREVLGEDDPGTLMAANNLAISYRLVGDCFTALRIDEETHAKRSEILGPTHPHTLISAGHLARDLREAGQFERSVTQLEAALSSFQRLGRTLPETLRTAKSLAVSLRRAGQVTRARALTEETYALYVSESEAETPDAFACLLNHAADLSVHEEKRDAVDETRRVHEAYRSTYGEEHPYTLMCLTNLSMYERGTRRFDSAVVHARQAHDGLLRTVGEQHPYTLCAALNLANALAELARFTDALALETGASEGLSARLGETHPDVLIAQANLAVTLRQLGRSREADALRERAVAALAEKLGAEHPNTKAVRGGKRVSRDLEPQPI</sequence>
<dbReference type="NCBIfam" id="NF040586">
    <property type="entry name" value="FxSxx_TPR"/>
    <property type="match status" value="1"/>
</dbReference>
<evidence type="ECO:0000256" key="1">
    <source>
        <dbReference type="SAM" id="MobiDB-lite"/>
    </source>
</evidence>
<proteinExistence type="predicted"/>
<dbReference type="SUPFAM" id="SSF48452">
    <property type="entry name" value="TPR-like"/>
    <property type="match status" value="3"/>
</dbReference>
<accession>A0A8J7WNZ9</accession>
<dbReference type="GO" id="GO:0043531">
    <property type="term" value="F:ADP binding"/>
    <property type="evidence" value="ECO:0007669"/>
    <property type="project" value="InterPro"/>
</dbReference>
<feature type="region of interest" description="Disordered" evidence="1">
    <location>
        <begin position="1294"/>
        <end position="1315"/>
    </location>
</feature>
<protein>
    <submittedName>
        <fullName evidence="5">Tetratricopeptide repeat protein</fullName>
    </submittedName>
</protein>
<dbReference type="Pfam" id="PF13374">
    <property type="entry name" value="TPR_10"/>
    <property type="match status" value="2"/>
</dbReference>
<evidence type="ECO:0000259" key="3">
    <source>
        <dbReference type="Pfam" id="PF01656"/>
    </source>
</evidence>
<dbReference type="Pfam" id="PF13424">
    <property type="entry name" value="TPR_12"/>
    <property type="match status" value="2"/>
</dbReference>
<dbReference type="InterPro" id="IPR002586">
    <property type="entry name" value="CobQ/CobB/MinD/ParA_Nub-bd_dom"/>
</dbReference>
<evidence type="ECO:0000313" key="6">
    <source>
        <dbReference type="Proteomes" id="UP000677913"/>
    </source>
</evidence>
<dbReference type="Pfam" id="PF01656">
    <property type="entry name" value="CbiA"/>
    <property type="match status" value="1"/>
</dbReference>
<feature type="domain" description="DUF7779" evidence="4">
    <location>
        <begin position="726"/>
        <end position="813"/>
    </location>
</feature>
<feature type="domain" description="CobQ/CobB/MinD/ParA nucleotide binding" evidence="3">
    <location>
        <begin position="11"/>
        <end position="225"/>
    </location>
</feature>
<evidence type="ECO:0000259" key="4">
    <source>
        <dbReference type="Pfam" id="PF25000"/>
    </source>
</evidence>
<organism evidence="5 6">
    <name type="scientific">Actinocrinis puniceicyclus</name>
    <dbReference type="NCBI Taxonomy" id="977794"/>
    <lineage>
        <taxon>Bacteria</taxon>
        <taxon>Bacillati</taxon>
        <taxon>Actinomycetota</taxon>
        <taxon>Actinomycetes</taxon>
        <taxon>Catenulisporales</taxon>
        <taxon>Actinospicaceae</taxon>
        <taxon>Actinocrinis</taxon>
    </lineage>
</organism>
<dbReference type="InterPro" id="IPR027417">
    <property type="entry name" value="P-loop_NTPase"/>
</dbReference>
<dbReference type="SUPFAM" id="SSF52540">
    <property type="entry name" value="P-loop containing nucleoside triphosphate hydrolases"/>
    <property type="match status" value="2"/>
</dbReference>
<dbReference type="InterPro" id="IPR011990">
    <property type="entry name" value="TPR-like_helical_dom_sf"/>
</dbReference>
<dbReference type="PANTHER" id="PTHR46082">
    <property type="entry name" value="ATP/GTP-BINDING PROTEIN-RELATED"/>
    <property type="match status" value="1"/>
</dbReference>
<evidence type="ECO:0000259" key="2">
    <source>
        <dbReference type="Pfam" id="PF00931"/>
    </source>
</evidence>
<dbReference type="Gene3D" id="3.40.50.300">
    <property type="entry name" value="P-loop containing nucleotide triphosphate hydrolases"/>
    <property type="match status" value="2"/>
</dbReference>
<reference evidence="5" key="1">
    <citation type="submission" date="2021-04" db="EMBL/GenBank/DDBJ databases">
        <title>Genome based classification of Actinospica acidithermotolerans sp. nov., an actinobacterium isolated from an Indonesian hot spring.</title>
        <authorList>
            <person name="Kusuma A.B."/>
            <person name="Putra K.E."/>
            <person name="Nafisah S."/>
            <person name="Loh J."/>
            <person name="Nouioui I."/>
            <person name="Goodfellow M."/>
        </authorList>
    </citation>
    <scope>NUCLEOTIDE SEQUENCE</scope>
    <source>
        <strain evidence="5">DSM 45618</strain>
    </source>
</reference>
<dbReference type="InterPro" id="IPR056681">
    <property type="entry name" value="DUF7779"/>
</dbReference>
<dbReference type="RefSeq" id="WP_211466755.1">
    <property type="nucleotide sequence ID" value="NZ_JAGSXH010000023.1"/>
</dbReference>
<dbReference type="Pfam" id="PF00931">
    <property type="entry name" value="NB-ARC"/>
    <property type="match status" value="1"/>
</dbReference>
<gene>
    <name evidence="5" type="ORF">KGA66_09305</name>
</gene>
<dbReference type="InterPro" id="IPR053137">
    <property type="entry name" value="NLR-like"/>
</dbReference>